<gene>
    <name evidence="1" type="ORF">AVEN_167961_1</name>
</gene>
<comment type="caution">
    <text evidence="1">The sequence shown here is derived from an EMBL/GenBank/DDBJ whole genome shotgun (WGS) entry which is preliminary data.</text>
</comment>
<accession>A0A4Y2X9G9</accession>
<sequence>MLSDVSANRDGHDVLALVNLARKKRTERDVQMRSVLSENRGLNDILLNCGCVVLHGLSSPETICIVSSKETWNVRDTKGRLESPEVEYPPFE</sequence>
<evidence type="ECO:0000313" key="1">
    <source>
        <dbReference type="EMBL" id="GBO46251.1"/>
    </source>
</evidence>
<name>A0A4Y2X9G9_ARAVE</name>
<dbReference type="AlphaFoldDB" id="A0A4Y2X9G9"/>
<protein>
    <submittedName>
        <fullName evidence="1">Uncharacterized protein</fullName>
    </submittedName>
</protein>
<dbReference type="Proteomes" id="UP000499080">
    <property type="component" value="Unassembled WGS sequence"/>
</dbReference>
<keyword evidence="2" id="KW-1185">Reference proteome</keyword>
<proteinExistence type="predicted"/>
<reference evidence="1 2" key="1">
    <citation type="journal article" date="2019" name="Sci. Rep.">
        <title>Orb-weaving spider Araneus ventricosus genome elucidates the spidroin gene catalogue.</title>
        <authorList>
            <person name="Kono N."/>
            <person name="Nakamura H."/>
            <person name="Ohtoshi R."/>
            <person name="Moran D.A.P."/>
            <person name="Shinohara A."/>
            <person name="Yoshida Y."/>
            <person name="Fujiwara M."/>
            <person name="Mori M."/>
            <person name="Tomita M."/>
            <person name="Arakawa K."/>
        </authorList>
    </citation>
    <scope>NUCLEOTIDE SEQUENCE [LARGE SCALE GENOMIC DNA]</scope>
</reference>
<evidence type="ECO:0000313" key="2">
    <source>
        <dbReference type="Proteomes" id="UP000499080"/>
    </source>
</evidence>
<dbReference type="EMBL" id="BGPR01073805">
    <property type="protein sequence ID" value="GBO46251.1"/>
    <property type="molecule type" value="Genomic_DNA"/>
</dbReference>
<organism evidence="1 2">
    <name type="scientific">Araneus ventricosus</name>
    <name type="common">Orbweaver spider</name>
    <name type="synonym">Epeira ventricosa</name>
    <dbReference type="NCBI Taxonomy" id="182803"/>
    <lineage>
        <taxon>Eukaryota</taxon>
        <taxon>Metazoa</taxon>
        <taxon>Ecdysozoa</taxon>
        <taxon>Arthropoda</taxon>
        <taxon>Chelicerata</taxon>
        <taxon>Arachnida</taxon>
        <taxon>Araneae</taxon>
        <taxon>Araneomorphae</taxon>
        <taxon>Entelegynae</taxon>
        <taxon>Araneoidea</taxon>
        <taxon>Araneidae</taxon>
        <taxon>Araneus</taxon>
    </lineage>
</organism>